<evidence type="ECO:0000256" key="3">
    <source>
        <dbReference type="SAM" id="Coils"/>
    </source>
</evidence>
<evidence type="ECO:0008006" key="6">
    <source>
        <dbReference type="Google" id="ProtNLM"/>
    </source>
</evidence>
<comment type="caution">
    <text evidence="4">The sequence shown here is derived from an EMBL/GenBank/DDBJ whole genome shotgun (WGS) entry which is preliminary data.</text>
</comment>
<evidence type="ECO:0000313" key="4">
    <source>
        <dbReference type="EMBL" id="RCK22942.1"/>
    </source>
</evidence>
<protein>
    <recommendedName>
        <fullName evidence="6">RND efflux pump membrane fusion protein barrel-sandwich domain-containing protein</fullName>
    </recommendedName>
</protein>
<dbReference type="PANTHER" id="PTHR32347:SF29">
    <property type="entry name" value="UPF0194 MEMBRANE PROTEIN YBHG"/>
    <property type="match status" value="1"/>
</dbReference>
<dbReference type="EMBL" id="JPWB01000003">
    <property type="protein sequence ID" value="RCK22942.1"/>
    <property type="molecule type" value="Genomic_DNA"/>
</dbReference>
<feature type="coiled-coil region" evidence="3">
    <location>
        <begin position="232"/>
        <end position="259"/>
    </location>
</feature>
<dbReference type="InterPro" id="IPR050465">
    <property type="entry name" value="UPF0194_transport"/>
</dbReference>
<dbReference type="Proteomes" id="UP000253061">
    <property type="component" value="Unassembled WGS sequence"/>
</dbReference>
<name>A0A367VEV4_9PROT</name>
<reference evidence="4 5" key="1">
    <citation type="submission" date="2014-07" db="EMBL/GenBank/DDBJ databases">
        <title>Draft genome sequence of Thalassospira profundimaris R8-17.</title>
        <authorList>
            <person name="Lai Q."/>
            <person name="Shao Z."/>
        </authorList>
    </citation>
    <scope>NUCLEOTIDE SEQUENCE [LARGE SCALE GENOMIC DNA]</scope>
    <source>
        <strain evidence="4 5">R8-17</strain>
    </source>
</reference>
<dbReference type="AlphaFoldDB" id="A0A367VEV4"/>
<proteinExistence type="predicted"/>
<comment type="subcellular location">
    <subcellularLocation>
        <location evidence="1">Cell envelope</location>
    </subcellularLocation>
</comment>
<feature type="coiled-coil region" evidence="3">
    <location>
        <begin position="167"/>
        <end position="201"/>
    </location>
</feature>
<organism evidence="4 5">
    <name type="scientific">Thalassospira profundimaris</name>
    <dbReference type="NCBI Taxonomy" id="502049"/>
    <lineage>
        <taxon>Bacteria</taxon>
        <taxon>Pseudomonadati</taxon>
        <taxon>Pseudomonadota</taxon>
        <taxon>Alphaproteobacteria</taxon>
        <taxon>Rhodospirillales</taxon>
        <taxon>Thalassospiraceae</taxon>
        <taxon>Thalassospira</taxon>
    </lineage>
</organism>
<dbReference type="PANTHER" id="PTHR32347">
    <property type="entry name" value="EFFLUX SYSTEM COMPONENT YKNX-RELATED"/>
    <property type="match status" value="1"/>
</dbReference>
<evidence type="ECO:0000256" key="1">
    <source>
        <dbReference type="ARBA" id="ARBA00004196"/>
    </source>
</evidence>
<evidence type="ECO:0000313" key="5">
    <source>
        <dbReference type="Proteomes" id="UP000253061"/>
    </source>
</evidence>
<evidence type="ECO:0000256" key="2">
    <source>
        <dbReference type="ARBA" id="ARBA00023054"/>
    </source>
</evidence>
<keyword evidence="2 3" id="KW-0175">Coiled coil</keyword>
<accession>A0A367VEV4</accession>
<dbReference type="RefSeq" id="WP_062955373.1">
    <property type="nucleotide sequence ID" value="NZ_JPWB01000003.1"/>
</dbReference>
<gene>
    <name evidence="4" type="ORF">TH6_07755</name>
</gene>
<sequence>MALRFSKGQIVRLMVALAIVVIAVWQLAPLTVSDIRPNGVVNAKLVTIQAPISGQLVRAIPDVGEPISAGSIITRITDDTEPQALLAQLDGEYQLLRSRKTALIEKLSTLNGLRRDLGERVREMVSGSLESLHYKTLEAQARQKGWQSVVKERELSLSRQNSLLADGHVAQARVDEAESLLEQARQEVERARADEERYRKEAGSLEKGVFVGDGQNDVPYSQQRLDEVVLAVADLNVQLTETNGRMASLEKQLRDERARAGRRESMLVRSPIDGLVWRRIAAELATVTKNNDLAKILDCSDIRIEVPVDESLSDRVLIGATVSVRLQGSPEVYEGIVSGVIGTRAVTPELEYAALPPLLKKDEVLLVVQVPDAGFEDRPETFCNVGRRAEVSIPSRLNSWFGESDPS</sequence>
<dbReference type="GO" id="GO:0030313">
    <property type="term" value="C:cell envelope"/>
    <property type="evidence" value="ECO:0007669"/>
    <property type="project" value="UniProtKB-SubCell"/>
</dbReference>